<evidence type="ECO:0000313" key="3">
    <source>
        <dbReference type="Proteomes" id="UP001331515"/>
    </source>
</evidence>
<name>A0AAN8CQ50_CHAGU</name>
<reference evidence="2 3" key="1">
    <citation type="journal article" date="2023" name="Mol. Biol. Evol.">
        <title>Genomics of Secondarily Temperate Adaptation in the Only Non-Antarctic Icefish.</title>
        <authorList>
            <person name="Rivera-Colon A.G."/>
            <person name="Rayamajhi N."/>
            <person name="Minhas B.F."/>
            <person name="Madrigal G."/>
            <person name="Bilyk K.T."/>
            <person name="Yoon V."/>
            <person name="Hune M."/>
            <person name="Gregory S."/>
            <person name="Cheng C.H.C."/>
            <person name="Catchen J.M."/>
        </authorList>
    </citation>
    <scope>NUCLEOTIDE SEQUENCE [LARGE SCALE GENOMIC DNA]</scope>
    <source>
        <tissue evidence="2">White muscle</tissue>
    </source>
</reference>
<proteinExistence type="predicted"/>
<accession>A0AAN8CQ50</accession>
<organism evidence="2 3">
    <name type="scientific">Champsocephalus gunnari</name>
    <name type="common">Mackerel icefish</name>
    <dbReference type="NCBI Taxonomy" id="52237"/>
    <lineage>
        <taxon>Eukaryota</taxon>
        <taxon>Metazoa</taxon>
        <taxon>Chordata</taxon>
        <taxon>Craniata</taxon>
        <taxon>Vertebrata</taxon>
        <taxon>Euteleostomi</taxon>
        <taxon>Actinopterygii</taxon>
        <taxon>Neopterygii</taxon>
        <taxon>Teleostei</taxon>
        <taxon>Neoteleostei</taxon>
        <taxon>Acanthomorphata</taxon>
        <taxon>Eupercaria</taxon>
        <taxon>Perciformes</taxon>
        <taxon>Notothenioidei</taxon>
        <taxon>Channichthyidae</taxon>
        <taxon>Champsocephalus</taxon>
    </lineage>
</organism>
<protein>
    <submittedName>
        <fullName evidence="2">Uncharacterized protein</fullName>
    </submittedName>
</protein>
<evidence type="ECO:0000313" key="2">
    <source>
        <dbReference type="EMBL" id="KAK5908021.1"/>
    </source>
</evidence>
<feature type="region of interest" description="Disordered" evidence="1">
    <location>
        <begin position="1"/>
        <end position="101"/>
    </location>
</feature>
<dbReference type="EMBL" id="JAURVH010001529">
    <property type="protein sequence ID" value="KAK5908021.1"/>
    <property type="molecule type" value="Genomic_DNA"/>
</dbReference>
<comment type="caution">
    <text evidence="2">The sequence shown here is derived from an EMBL/GenBank/DDBJ whole genome shotgun (WGS) entry which is preliminary data.</text>
</comment>
<feature type="compositionally biased region" description="Polar residues" evidence="1">
    <location>
        <begin position="1"/>
        <end position="36"/>
    </location>
</feature>
<feature type="compositionally biased region" description="Polar residues" evidence="1">
    <location>
        <begin position="52"/>
        <end position="69"/>
    </location>
</feature>
<dbReference type="Proteomes" id="UP001331515">
    <property type="component" value="Unassembled WGS sequence"/>
</dbReference>
<sequence>MPSITTKTSAFTPANNDNPPTSPLTEDPQTTPQKPNYSPPAHHNQTNEHHPQTVTEAQQPCLPLQQNHETYPLRPKASSPHTPGIHFHRRMPDPKCIQRPG</sequence>
<evidence type="ECO:0000256" key="1">
    <source>
        <dbReference type="SAM" id="MobiDB-lite"/>
    </source>
</evidence>
<keyword evidence="3" id="KW-1185">Reference proteome</keyword>
<gene>
    <name evidence="2" type="ORF">CgunFtcFv8_016116</name>
</gene>
<dbReference type="AlphaFoldDB" id="A0AAN8CQ50"/>